<evidence type="ECO:0000313" key="2">
    <source>
        <dbReference type="Proteomes" id="UP001144347"/>
    </source>
</evidence>
<dbReference type="EMBL" id="JAPWGM010000001">
    <property type="protein sequence ID" value="MCZ4243179.1"/>
    <property type="molecule type" value="Genomic_DNA"/>
</dbReference>
<evidence type="ECO:0000313" key="1">
    <source>
        <dbReference type="EMBL" id="MCZ4243179.1"/>
    </source>
</evidence>
<dbReference type="SUPFAM" id="SSF50630">
    <property type="entry name" value="Acid proteases"/>
    <property type="match status" value="1"/>
</dbReference>
<dbReference type="Proteomes" id="UP001144347">
    <property type="component" value="Unassembled WGS sequence"/>
</dbReference>
<reference evidence="1" key="1">
    <citation type="submission" date="2022-12" db="EMBL/GenBank/DDBJ databases">
        <title>Genome sequence of HCMS5-2.</title>
        <authorList>
            <person name="Woo H."/>
        </authorList>
    </citation>
    <scope>NUCLEOTIDE SEQUENCE</scope>
    <source>
        <strain evidence="1">HCMS5-2</strain>
    </source>
</reference>
<dbReference type="InterPro" id="IPR034122">
    <property type="entry name" value="Retropepsin-like_bacterial"/>
</dbReference>
<comment type="caution">
    <text evidence="1">The sequence shown here is derived from an EMBL/GenBank/DDBJ whole genome shotgun (WGS) entry which is preliminary data.</text>
</comment>
<dbReference type="RefSeq" id="WP_269426249.1">
    <property type="nucleotide sequence ID" value="NZ_JAPWGM010000001.1"/>
</dbReference>
<keyword evidence="2" id="KW-1185">Reference proteome</keyword>
<proteinExistence type="predicted"/>
<dbReference type="CDD" id="cd05483">
    <property type="entry name" value="retropepsin_like_bacteria"/>
    <property type="match status" value="1"/>
</dbReference>
<protein>
    <submittedName>
        <fullName evidence="1">Retropepsin-like aspartic protease</fullName>
    </submittedName>
</protein>
<dbReference type="InterPro" id="IPR021109">
    <property type="entry name" value="Peptidase_aspartic_dom_sf"/>
</dbReference>
<dbReference type="Pfam" id="PF13650">
    <property type="entry name" value="Asp_protease_2"/>
    <property type="match status" value="1"/>
</dbReference>
<sequence>MQIKYKLYSILTLLILIANQQLWAQSKLRLKIPFEMKNGSIILSVKINQSQKPLKLLFDTGADGMALSEALADSLGLKISRKQSTSVVGGNMEISISTGNDVHLDSFVLKNQSIAIFKKLDQETDGIIGNSMTSSFITKIDFDNKILSLYDFDGYQYEKGGTAVPVNFSGVYSIPGSVNISAEKTNEGHFIFDTGASYYLICFRPFVKQNRLLVNGFKPEYQGSTTSMGISTPTFSGQAASFSFNAMPKIKAMPITLMAGGGQSESWTPGFDGSIGMRLISRYNFTINRKKNEIHLMPNSSFKNPLDFTLNNYLLGFNETGKLVVQGIIRVLTETLPIKKGDEIEKINGISSQEILKEPLKRDKIIRLPAGSNFNIEYNQDGKKQIILKKA</sequence>
<organism evidence="1 2">
    <name type="scientific">Pedobacter punctiformis</name>
    <dbReference type="NCBI Taxonomy" id="3004097"/>
    <lineage>
        <taxon>Bacteria</taxon>
        <taxon>Pseudomonadati</taxon>
        <taxon>Bacteroidota</taxon>
        <taxon>Sphingobacteriia</taxon>
        <taxon>Sphingobacteriales</taxon>
        <taxon>Sphingobacteriaceae</taxon>
        <taxon>Pedobacter</taxon>
    </lineage>
</organism>
<name>A0ABT4L8R3_9SPHI</name>
<accession>A0ABT4L8R3</accession>
<dbReference type="Gene3D" id="2.40.70.10">
    <property type="entry name" value="Acid Proteases"/>
    <property type="match status" value="2"/>
</dbReference>
<gene>
    <name evidence="1" type="ORF">O0955_04110</name>
</gene>